<feature type="compositionally biased region" description="Polar residues" evidence="1">
    <location>
        <begin position="366"/>
        <end position="377"/>
    </location>
</feature>
<dbReference type="Proteomes" id="UP001149165">
    <property type="component" value="Unassembled WGS sequence"/>
</dbReference>
<dbReference type="InterPro" id="IPR016193">
    <property type="entry name" value="Cytidine_deaminase-like"/>
</dbReference>
<protein>
    <recommendedName>
        <fullName evidence="4">CMP/dCMP-type deaminase domain-containing protein</fullName>
    </recommendedName>
</protein>
<evidence type="ECO:0000313" key="2">
    <source>
        <dbReference type="EMBL" id="KAJ5092732.1"/>
    </source>
</evidence>
<reference evidence="2" key="1">
    <citation type="submission" date="2022-11" db="EMBL/GenBank/DDBJ databases">
        <authorList>
            <person name="Petersen C."/>
        </authorList>
    </citation>
    <scope>NUCLEOTIDE SEQUENCE</scope>
    <source>
        <strain evidence="2">IBT 30069</strain>
    </source>
</reference>
<dbReference type="EMBL" id="JAPQKH010000006">
    <property type="protein sequence ID" value="KAJ5092732.1"/>
    <property type="molecule type" value="Genomic_DNA"/>
</dbReference>
<dbReference type="GO" id="GO:0006139">
    <property type="term" value="P:nucleobase-containing compound metabolic process"/>
    <property type="evidence" value="ECO:0007669"/>
    <property type="project" value="UniProtKB-ARBA"/>
</dbReference>
<dbReference type="SUPFAM" id="SSF53927">
    <property type="entry name" value="Cytidine deaminase-like"/>
    <property type="match status" value="1"/>
</dbReference>
<evidence type="ECO:0000313" key="3">
    <source>
        <dbReference type="Proteomes" id="UP001149165"/>
    </source>
</evidence>
<reference evidence="2" key="2">
    <citation type="journal article" date="2023" name="IMA Fungus">
        <title>Comparative genomic study of the Penicillium genus elucidates a diverse pangenome and 15 lateral gene transfer events.</title>
        <authorList>
            <person name="Petersen C."/>
            <person name="Sorensen T."/>
            <person name="Nielsen M.R."/>
            <person name="Sondergaard T.E."/>
            <person name="Sorensen J.L."/>
            <person name="Fitzpatrick D.A."/>
            <person name="Frisvad J.C."/>
            <person name="Nielsen K.L."/>
        </authorList>
    </citation>
    <scope>NUCLEOTIDE SEQUENCE</scope>
    <source>
        <strain evidence="2">IBT 30069</strain>
    </source>
</reference>
<proteinExistence type="predicted"/>
<evidence type="ECO:0008006" key="4">
    <source>
        <dbReference type="Google" id="ProtNLM"/>
    </source>
</evidence>
<name>A0A9W9K5B5_9EURO</name>
<dbReference type="OrthoDB" id="3180714at2759"/>
<keyword evidence="3" id="KW-1185">Reference proteome</keyword>
<evidence type="ECO:0000256" key="1">
    <source>
        <dbReference type="SAM" id="MobiDB-lite"/>
    </source>
</evidence>
<feature type="region of interest" description="Disordered" evidence="1">
    <location>
        <begin position="363"/>
        <end position="459"/>
    </location>
</feature>
<gene>
    <name evidence="2" type="ORF">N7456_008593</name>
</gene>
<dbReference type="GO" id="GO:0003824">
    <property type="term" value="F:catalytic activity"/>
    <property type="evidence" value="ECO:0007669"/>
    <property type="project" value="InterPro"/>
</dbReference>
<feature type="compositionally biased region" description="Low complexity" evidence="1">
    <location>
        <begin position="410"/>
        <end position="423"/>
    </location>
</feature>
<accession>A0A9W9K5B5</accession>
<organism evidence="2 3">
    <name type="scientific">Penicillium angulare</name>
    <dbReference type="NCBI Taxonomy" id="116970"/>
    <lineage>
        <taxon>Eukaryota</taxon>
        <taxon>Fungi</taxon>
        <taxon>Dikarya</taxon>
        <taxon>Ascomycota</taxon>
        <taxon>Pezizomycotina</taxon>
        <taxon>Eurotiomycetes</taxon>
        <taxon>Eurotiomycetidae</taxon>
        <taxon>Eurotiales</taxon>
        <taxon>Aspergillaceae</taxon>
        <taxon>Penicillium</taxon>
    </lineage>
</organism>
<dbReference type="Gene3D" id="3.40.140.10">
    <property type="entry name" value="Cytidine Deaminase, domain 2"/>
    <property type="match status" value="1"/>
</dbReference>
<sequence length="576" mass="63066">MDIPEILKAIQPLRGEVIPIRTVQETNPPEEFGDAYVAEVNVKAASKVIKALDSKYPRNPSLPLSHLRRFAKRENLPPHLQERIEAYESLEKGSIKTIFVIIAPPLPDPEELLELLAPFAPNTYKTGPSSPTSDSFTPTSPPPTIDLITTTIPLQPPFNAQQAETWTKTLWPVTFNPAAPRATVAPPLQILNRAHESIKPRAGYYVSLAQKVAAEAKKSGRGRGVGAVIVDPEIEAEIEEDAKNYGHSNLDRWMDAVLCVGEDVRFARSEAGNPSQTDLHPGVVPNPACATFNADVEGGPDLHALMRAVELISRRRREETAHQAEMAALPNPMTVIHNDPQLSLQLSPLESYFLYEAEARAPLASEPTNHSTSTQPEPSALSPKKRKAEEPNPESISAPLESTCLSPTLDSQDQDQQTTTSAPLPAPPPSTVTTLSDPTIPHPPIEPAETSPVTSSRIRTRSQGGYLCTDLDIYISHEPCLCCSMGLLLSRFRAVIFPRSGRMKSGGLASEPVVFPVADCEGEESSDAVNPGNDRLYYGLNWRRELNWRALGFEFVEDEDEEQIVNASEDEVVFNA</sequence>
<comment type="caution">
    <text evidence="2">The sequence shown here is derived from an EMBL/GenBank/DDBJ whole genome shotgun (WGS) entry which is preliminary data.</text>
</comment>
<dbReference type="AlphaFoldDB" id="A0A9W9K5B5"/>